<name>A0A0C3A210_9AGAM</name>
<evidence type="ECO:0000256" key="6">
    <source>
        <dbReference type="ARBA" id="ARBA00024481"/>
    </source>
</evidence>
<dbReference type="InterPro" id="IPR013791">
    <property type="entry name" value="RNA3'-term_phos_cycl_insert"/>
</dbReference>
<evidence type="ECO:0000256" key="7">
    <source>
        <dbReference type="ARBA" id="ARBA00032543"/>
    </source>
</evidence>
<evidence type="ECO:0000259" key="12">
    <source>
        <dbReference type="Pfam" id="PF05189"/>
    </source>
</evidence>
<keyword evidence="5 10" id="KW-0547">Nucleotide-binding</keyword>
<evidence type="ECO:0000259" key="11">
    <source>
        <dbReference type="Pfam" id="PF01137"/>
    </source>
</evidence>
<dbReference type="PANTHER" id="PTHR11096:SF0">
    <property type="entry name" value="RNA 3'-TERMINAL PHOSPHATE CYCLASE"/>
    <property type="match status" value="1"/>
</dbReference>
<reference evidence="14" key="2">
    <citation type="submission" date="2015-01" db="EMBL/GenBank/DDBJ databases">
        <title>Evolutionary Origins and Diversification of the Mycorrhizal Mutualists.</title>
        <authorList>
            <consortium name="DOE Joint Genome Institute"/>
            <consortium name="Mycorrhizal Genomics Consortium"/>
            <person name="Kohler A."/>
            <person name="Kuo A."/>
            <person name="Nagy L.G."/>
            <person name="Floudas D."/>
            <person name="Copeland A."/>
            <person name="Barry K.W."/>
            <person name="Cichocki N."/>
            <person name="Veneault-Fourrey C."/>
            <person name="LaButti K."/>
            <person name="Lindquist E.A."/>
            <person name="Lipzen A."/>
            <person name="Lundell T."/>
            <person name="Morin E."/>
            <person name="Murat C."/>
            <person name="Riley R."/>
            <person name="Ohm R."/>
            <person name="Sun H."/>
            <person name="Tunlid A."/>
            <person name="Henrissat B."/>
            <person name="Grigoriev I.V."/>
            <person name="Hibbett D.S."/>
            <person name="Martin F."/>
        </authorList>
    </citation>
    <scope>NUCLEOTIDE SEQUENCE [LARGE SCALE GENOMIC DNA]</scope>
    <source>
        <strain evidence="14">Foug A</strain>
    </source>
</reference>
<feature type="binding site" evidence="10">
    <location>
        <position position="110"/>
    </location>
    <ligand>
        <name>ATP</name>
        <dbReference type="ChEBI" id="CHEBI:30616"/>
    </ligand>
</feature>
<dbReference type="Proteomes" id="UP000053989">
    <property type="component" value="Unassembled WGS sequence"/>
</dbReference>
<sequence>MAASALAQMLIHIDGSFCEGGGQLIRNAVALSALLSTPIAIHNVRHNRRPPGLRKQHEAGINLAAEISCAETSGTAVGSTELEFRPRTIQLPRVLTADPGTAASTTLLLQVALPCLLFGTSPETGTSIVTLRGGTNATLAPQIDYTTHIFLPFMRRHFGVDIGLAIKRRGYFPKGGGSIVCTIPHIPGPLSPLVLTDRGEVRHIFGEARVGGLPFFLANRMKKAACARLRTAGFLPGQVQINAVEELPGEATGSGGGMVLWAETEAGCLIGGSAVSEKATTPEQIGKEAAEDLLRNLNYGGCVDEYLQDQIIIFLALAKGHSMIKAGPITDHTRTAIHIAKLMTGARFQMEEPTAGNTMISCEGIGFVPPLLSPG</sequence>
<evidence type="ECO:0000256" key="3">
    <source>
        <dbReference type="ARBA" id="ARBA00021428"/>
    </source>
</evidence>
<comment type="function">
    <text evidence="8">Catalyzes the conversion of 3'-phosphate to a 2',3'-cyclic phosphodiester at the end of RNA. The mechanism of action of the enzyme occurs in 3 steps: (A) adenylation of the enzyme by ATP; (B) transfer of adenylate to an RNA-N3'P to produce RNA-N3'PP5'A; (C) and attack of the adjacent 2'-hydroxyl on the 3'-phosphorus in the diester linkage to produce the cyclic end product. Likely functions in some aspects of cellular RNA processing. Function plays an important role in regulating axon regeneration by inhibiting central nervous system (CNS) axon regeneration following optic nerve injury.</text>
</comment>
<dbReference type="Gene3D" id="3.30.360.20">
    <property type="entry name" value="RNA 3'-terminal phosphate cyclase, insert domain"/>
    <property type="match status" value="1"/>
</dbReference>
<dbReference type="SUPFAM" id="SSF52913">
    <property type="entry name" value="RNA 3'-terminal phosphate cyclase, RPTC, insert domain"/>
    <property type="match status" value="1"/>
</dbReference>
<feature type="domain" description="RNA 3'-terminal phosphate cyclase" evidence="11">
    <location>
        <begin position="19"/>
        <end position="350"/>
    </location>
</feature>
<dbReference type="FunFam" id="3.30.360.20:FF:000002">
    <property type="entry name" value="RNA terminal phosphate cyclase-like 1"/>
    <property type="match status" value="1"/>
</dbReference>
<dbReference type="STRING" id="1036808.A0A0C3A210"/>
<keyword evidence="14" id="KW-1185">Reference proteome</keyword>
<dbReference type="InParanoid" id="A0A0C3A210"/>
<accession>A0A0C3A210</accession>
<evidence type="ECO:0000256" key="1">
    <source>
        <dbReference type="ARBA" id="ARBA00009206"/>
    </source>
</evidence>
<dbReference type="OrthoDB" id="25029at2759"/>
<dbReference type="InterPro" id="IPR000228">
    <property type="entry name" value="RNA3'_term_phos_cyc"/>
</dbReference>
<dbReference type="EMBL" id="KN822082">
    <property type="protein sequence ID" value="KIM58697.1"/>
    <property type="molecule type" value="Genomic_DNA"/>
</dbReference>
<dbReference type="PANTHER" id="PTHR11096">
    <property type="entry name" value="RNA 3' TERMINAL PHOSPHATE CYCLASE"/>
    <property type="match status" value="1"/>
</dbReference>
<keyword evidence="10" id="KW-0067">ATP-binding</keyword>
<protein>
    <recommendedName>
        <fullName evidence="3">RNA 3'-terminal phosphate cyclase</fullName>
        <ecNumber evidence="2">6.5.1.4</ecNumber>
    </recommendedName>
    <alternativeName>
        <fullName evidence="7">RNA terminal phosphate cyclase domain-containing protein 1</fullName>
    </alternativeName>
</protein>
<dbReference type="GO" id="GO:0003963">
    <property type="term" value="F:RNA-3'-phosphate cyclase activity"/>
    <property type="evidence" value="ECO:0007669"/>
    <property type="project" value="UniProtKB-EC"/>
</dbReference>
<dbReference type="GO" id="GO:0006396">
    <property type="term" value="P:RNA processing"/>
    <property type="evidence" value="ECO:0007669"/>
    <property type="project" value="InterPro"/>
</dbReference>
<dbReference type="InterPro" id="IPR017770">
    <property type="entry name" value="RNA3'_term_phos_cyc_type_1"/>
</dbReference>
<dbReference type="SUPFAM" id="SSF55205">
    <property type="entry name" value="EPT/RTPC-like"/>
    <property type="match status" value="2"/>
</dbReference>
<dbReference type="PROSITE" id="PS01287">
    <property type="entry name" value="RTC"/>
    <property type="match status" value="1"/>
</dbReference>
<feature type="domain" description="RNA 3'-terminal phosphate cyclase insert" evidence="12">
    <location>
        <begin position="196"/>
        <end position="297"/>
    </location>
</feature>
<evidence type="ECO:0000256" key="2">
    <source>
        <dbReference type="ARBA" id="ARBA00012725"/>
    </source>
</evidence>
<gene>
    <name evidence="13" type="ORF">SCLCIDRAFT_1218385</name>
</gene>
<organism evidence="13 14">
    <name type="scientific">Scleroderma citrinum Foug A</name>
    <dbReference type="NCBI Taxonomy" id="1036808"/>
    <lineage>
        <taxon>Eukaryota</taxon>
        <taxon>Fungi</taxon>
        <taxon>Dikarya</taxon>
        <taxon>Basidiomycota</taxon>
        <taxon>Agaricomycotina</taxon>
        <taxon>Agaricomycetes</taxon>
        <taxon>Agaricomycetidae</taxon>
        <taxon>Boletales</taxon>
        <taxon>Sclerodermatineae</taxon>
        <taxon>Sclerodermataceae</taxon>
        <taxon>Scleroderma</taxon>
    </lineage>
</organism>
<dbReference type="InterPro" id="IPR023797">
    <property type="entry name" value="RNA3'_phos_cyclase_dom"/>
</dbReference>
<evidence type="ECO:0000313" key="14">
    <source>
        <dbReference type="Proteomes" id="UP000053989"/>
    </source>
</evidence>
<dbReference type="EC" id="6.5.1.4" evidence="2"/>
<proteinExistence type="inferred from homology"/>
<dbReference type="Pfam" id="PF05189">
    <property type="entry name" value="RTC_insert"/>
    <property type="match status" value="1"/>
</dbReference>
<dbReference type="Pfam" id="PF01137">
    <property type="entry name" value="RTC"/>
    <property type="match status" value="1"/>
</dbReference>
<dbReference type="InterPro" id="IPR020719">
    <property type="entry name" value="RNA3'_term_phos_cycl-like_CS"/>
</dbReference>
<feature type="active site" description="Tele-AMP-histidine intermediate" evidence="9">
    <location>
        <position position="332"/>
    </location>
</feature>
<dbReference type="InterPro" id="IPR013792">
    <property type="entry name" value="RNA3'P_cycl/enolpyr_Trfase_a/b"/>
</dbReference>
<comment type="catalytic activity">
    <reaction evidence="6">
        <text>a 3'-end 3'-phospho-ribonucleotide-RNA + ATP = a 3'-end 2',3'-cyclophospho-ribonucleotide-RNA + AMP + diphosphate</text>
        <dbReference type="Rhea" id="RHEA:23976"/>
        <dbReference type="Rhea" id="RHEA-COMP:10463"/>
        <dbReference type="Rhea" id="RHEA-COMP:10464"/>
        <dbReference type="ChEBI" id="CHEBI:30616"/>
        <dbReference type="ChEBI" id="CHEBI:33019"/>
        <dbReference type="ChEBI" id="CHEBI:83062"/>
        <dbReference type="ChEBI" id="CHEBI:83064"/>
        <dbReference type="ChEBI" id="CHEBI:456215"/>
        <dbReference type="EC" id="6.5.1.4"/>
    </reaction>
</comment>
<dbReference type="HOGENOM" id="CLU_027882_0_1_1"/>
<evidence type="ECO:0000256" key="5">
    <source>
        <dbReference type="ARBA" id="ARBA00022741"/>
    </source>
</evidence>
<feature type="binding site" evidence="10">
    <location>
        <begin position="306"/>
        <end position="310"/>
    </location>
    <ligand>
        <name>ATP</name>
        <dbReference type="ChEBI" id="CHEBI:30616"/>
    </ligand>
</feature>
<evidence type="ECO:0000256" key="8">
    <source>
        <dbReference type="ARBA" id="ARBA00045867"/>
    </source>
</evidence>
<dbReference type="InterPro" id="IPR036553">
    <property type="entry name" value="RPTC_insert"/>
</dbReference>
<evidence type="ECO:0000256" key="4">
    <source>
        <dbReference type="ARBA" id="ARBA00022598"/>
    </source>
</evidence>
<dbReference type="AlphaFoldDB" id="A0A0C3A210"/>
<dbReference type="InterPro" id="IPR037136">
    <property type="entry name" value="RNA3'_phos_cyclase_dom_sf"/>
</dbReference>
<dbReference type="GO" id="GO:0005634">
    <property type="term" value="C:nucleus"/>
    <property type="evidence" value="ECO:0007669"/>
    <property type="project" value="TreeGrafter"/>
</dbReference>
<evidence type="ECO:0000256" key="10">
    <source>
        <dbReference type="PIRSR" id="PIRSR005378-2"/>
    </source>
</evidence>
<evidence type="ECO:0000313" key="13">
    <source>
        <dbReference type="EMBL" id="KIM58697.1"/>
    </source>
</evidence>
<keyword evidence="4" id="KW-0436">Ligase</keyword>
<dbReference type="GO" id="GO:0005524">
    <property type="term" value="F:ATP binding"/>
    <property type="evidence" value="ECO:0007669"/>
    <property type="project" value="UniProtKB-KW"/>
</dbReference>
<dbReference type="PIRSF" id="PIRSF005378">
    <property type="entry name" value="RNA3'_term_phos_cycl_euk"/>
    <property type="match status" value="1"/>
</dbReference>
<dbReference type="Gene3D" id="3.65.10.20">
    <property type="entry name" value="RNA 3'-terminal phosphate cyclase domain"/>
    <property type="match status" value="1"/>
</dbReference>
<evidence type="ECO:0000256" key="9">
    <source>
        <dbReference type="PIRSR" id="PIRSR005378-1"/>
    </source>
</evidence>
<dbReference type="NCBIfam" id="TIGR03399">
    <property type="entry name" value="RNA_3prim_cycl"/>
    <property type="match status" value="1"/>
</dbReference>
<comment type="similarity">
    <text evidence="1">Belongs to the RNA 3'-terminal cyclase family. Type 1 subfamily.</text>
</comment>
<reference evidence="13 14" key="1">
    <citation type="submission" date="2014-04" db="EMBL/GenBank/DDBJ databases">
        <authorList>
            <consortium name="DOE Joint Genome Institute"/>
            <person name="Kuo A."/>
            <person name="Kohler A."/>
            <person name="Nagy L.G."/>
            <person name="Floudas D."/>
            <person name="Copeland A."/>
            <person name="Barry K.W."/>
            <person name="Cichocki N."/>
            <person name="Veneault-Fourrey C."/>
            <person name="LaButti K."/>
            <person name="Lindquist E.A."/>
            <person name="Lipzen A."/>
            <person name="Lundell T."/>
            <person name="Morin E."/>
            <person name="Murat C."/>
            <person name="Sun H."/>
            <person name="Tunlid A."/>
            <person name="Henrissat B."/>
            <person name="Grigoriev I.V."/>
            <person name="Hibbett D.S."/>
            <person name="Martin F."/>
            <person name="Nordberg H.P."/>
            <person name="Cantor M.N."/>
            <person name="Hua S.X."/>
        </authorList>
    </citation>
    <scope>NUCLEOTIDE SEQUENCE [LARGE SCALE GENOMIC DNA]</scope>
    <source>
        <strain evidence="13 14">Foug A</strain>
    </source>
</reference>